<proteinExistence type="predicted"/>
<dbReference type="AlphaFoldDB" id="A0A7H8QIE6"/>
<sequence>MDYTSAYKISTEAIELLPRVHSRSLDIQDQQYVLSLFSGLATNACSLALQTGEPPGKAVELLERGRGVILSLLMDDRSDVTGLKAVDPTLYTQYEGFRTEVNRSISDIKDQRLQQVAVKRRPEAIKDLENCIEDIRELPGFGQFQKAPTVEQMKKASEGGNIIFVNITDLRSDALIISGIGISSVPLPRFNASHAKSWIDKDLTTPSAIDGVKNGKKNKLYCKFLSWLWLECVNPILQEARYKLQSTIDQLNIDQLPRIWWIGTGLASSFPFHAAGDNLLGSTERTCYWAISSYTPSIKALMYAKERASTITTSSSNDRKLLIISMPTTPAASKLSKVGEETAAVIKALEGSVSVEVLEQPDVASVLHQIQECTIAHFACHGVSNPIDPSESGLLLQKSTTEPIQDILSIRKVSQTHLAGGEIAYLSACSTAETRAARLVDEVLHIVSGFQIAGFRHVVGCLWPSSDSVCVEVARLFYSELGQGQNGMPYEDRAVAVALHKAVMKVCESKGYGGRRLGEAPLKWAQYVHYGA</sequence>
<evidence type="ECO:0000313" key="2">
    <source>
        <dbReference type="EMBL" id="QKX53215.1"/>
    </source>
</evidence>
<dbReference type="RefSeq" id="XP_035339394.1">
    <property type="nucleotide sequence ID" value="XM_035483501.1"/>
</dbReference>
<reference evidence="3" key="1">
    <citation type="submission" date="2020-06" db="EMBL/GenBank/DDBJ databases">
        <title>A chromosome-scale genome assembly of Talaromyces rugulosus W13939.</title>
        <authorList>
            <person name="Wang B."/>
            <person name="Guo L."/>
            <person name="Ye K."/>
            <person name="Wang L."/>
        </authorList>
    </citation>
    <scope>NUCLEOTIDE SEQUENCE [LARGE SCALE GENOMIC DNA]</scope>
    <source>
        <strain evidence="3">W13939</strain>
    </source>
</reference>
<dbReference type="OrthoDB" id="9991317at2759"/>
<evidence type="ECO:0000259" key="1">
    <source>
        <dbReference type="Pfam" id="PF12770"/>
    </source>
</evidence>
<dbReference type="EMBL" id="CP055898">
    <property type="protein sequence ID" value="QKX53215.1"/>
    <property type="molecule type" value="Genomic_DNA"/>
</dbReference>
<gene>
    <name evidence="2" type="ORF">TRUGW13939_00291</name>
</gene>
<dbReference type="Pfam" id="PF12770">
    <property type="entry name" value="CHAT"/>
    <property type="match status" value="1"/>
</dbReference>
<dbReference type="Proteomes" id="UP000509510">
    <property type="component" value="Chromosome I"/>
</dbReference>
<dbReference type="InterPro" id="IPR024983">
    <property type="entry name" value="CHAT_dom"/>
</dbReference>
<keyword evidence="3" id="KW-1185">Reference proteome</keyword>
<dbReference type="GeneID" id="55987806"/>
<feature type="domain" description="CHAT" evidence="1">
    <location>
        <begin position="225"/>
        <end position="532"/>
    </location>
</feature>
<name>A0A7H8QIE6_TALRU</name>
<protein>
    <recommendedName>
        <fullName evidence="1">CHAT domain-containing protein</fullName>
    </recommendedName>
</protein>
<evidence type="ECO:0000313" key="3">
    <source>
        <dbReference type="Proteomes" id="UP000509510"/>
    </source>
</evidence>
<organism evidence="2 3">
    <name type="scientific">Talaromyces rugulosus</name>
    <name type="common">Penicillium rugulosum</name>
    <dbReference type="NCBI Taxonomy" id="121627"/>
    <lineage>
        <taxon>Eukaryota</taxon>
        <taxon>Fungi</taxon>
        <taxon>Dikarya</taxon>
        <taxon>Ascomycota</taxon>
        <taxon>Pezizomycotina</taxon>
        <taxon>Eurotiomycetes</taxon>
        <taxon>Eurotiomycetidae</taxon>
        <taxon>Eurotiales</taxon>
        <taxon>Trichocomaceae</taxon>
        <taxon>Talaromyces</taxon>
        <taxon>Talaromyces sect. Islandici</taxon>
    </lineage>
</organism>
<dbReference type="KEGG" id="trg:TRUGW13939_00291"/>
<accession>A0A7H8QIE6</accession>